<evidence type="ECO:0000313" key="1">
    <source>
        <dbReference type="EMBL" id="CAG8786519.1"/>
    </source>
</evidence>
<feature type="non-terminal residue" evidence="1">
    <location>
        <position position="146"/>
    </location>
</feature>
<feature type="non-terminal residue" evidence="1">
    <location>
        <position position="1"/>
    </location>
</feature>
<gene>
    <name evidence="1" type="ORF">SPELUC_LOCUS16846</name>
</gene>
<keyword evidence="2" id="KW-1185">Reference proteome</keyword>
<evidence type="ECO:0000313" key="2">
    <source>
        <dbReference type="Proteomes" id="UP000789366"/>
    </source>
</evidence>
<sequence length="146" mass="16894">KSQDDLTAEKEKHNETENQLKVTNQANKDLTKAKTDLEKQLADKEEKKKLQDNLKKANLIRQKKIQKYQRVLGNKKTELEKKINGLEKANADLAENREATAEEIKILEYLLQLAEQNRGKDQDKVKELKDQLSELKTALNERPTAE</sequence>
<name>A0ACA9RCG7_9GLOM</name>
<comment type="caution">
    <text evidence="1">The sequence shown here is derived from an EMBL/GenBank/DDBJ whole genome shotgun (WGS) entry which is preliminary data.</text>
</comment>
<protein>
    <submittedName>
        <fullName evidence="1">8453_t:CDS:1</fullName>
    </submittedName>
</protein>
<dbReference type="EMBL" id="CAJVPW010064970">
    <property type="protein sequence ID" value="CAG8786519.1"/>
    <property type="molecule type" value="Genomic_DNA"/>
</dbReference>
<dbReference type="Proteomes" id="UP000789366">
    <property type="component" value="Unassembled WGS sequence"/>
</dbReference>
<organism evidence="1 2">
    <name type="scientific">Cetraspora pellucida</name>
    <dbReference type="NCBI Taxonomy" id="1433469"/>
    <lineage>
        <taxon>Eukaryota</taxon>
        <taxon>Fungi</taxon>
        <taxon>Fungi incertae sedis</taxon>
        <taxon>Mucoromycota</taxon>
        <taxon>Glomeromycotina</taxon>
        <taxon>Glomeromycetes</taxon>
        <taxon>Diversisporales</taxon>
        <taxon>Gigasporaceae</taxon>
        <taxon>Cetraspora</taxon>
    </lineage>
</organism>
<accession>A0ACA9RCG7</accession>
<proteinExistence type="predicted"/>
<reference evidence="1" key="1">
    <citation type="submission" date="2021-06" db="EMBL/GenBank/DDBJ databases">
        <authorList>
            <person name="Kallberg Y."/>
            <person name="Tangrot J."/>
            <person name="Rosling A."/>
        </authorList>
    </citation>
    <scope>NUCLEOTIDE SEQUENCE</scope>
    <source>
        <strain evidence="1">28 12/20/2015</strain>
    </source>
</reference>